<feature type="transmembrane region" description="Helical" evidence="2">
    <location>
        <begin position="413"/>
        <end position="437"/>
    </location>
</feature>
<feature type="transmembrane region" description="Helical" evidence="2">
    <location>
        <begin position="390"/>
        <end position="407"/>
    </location>
</feature>
<evidence type="ECO:0000256" key="2">
    <source>
        <dbReference type="SAM" id="Phobius"/>
    </source>
</evidence>
<protein>
    <submittedName>
        <fullName evidence="3">Uncharacterized protein</fullName>
    </submittedName>
</protein>
<evidence type="ECO:0000313" key="3">
    <source>
        <dbReference type="EMBL" id="GMH50922.1"/>
    </source>
</evidence>
<dbReference type="OrthoDB" id="190533at2759"/>
<keyword evidence="2" id="KW-0812">Transmembrane</keyword>
<keyword evidence="4" id="KW-1185">Reference proteome</keyword>
<evidence type="ECO:0000256" key="1">
    <source>
        <dbReference type="SAM" id="MobiDB-lite"/>
    </source>
</evidence>
<feature type="transmembrane region" description="Helical" evidence="2">
    <location>
        <begin position="351"/>
        <end position="370"/>
    </location>
</feature>
<keyword evidence="2" id="KW-1133">Transmembrane helix</keyword>
<proteinExistence type="predicted"/>
<sequence length="509" mass="57407">MFSKKPTISPEEDGDEFAPLTPTSRRNKNHKEQKNENLNFTFEQIPSREIVHDGFVENPGNIGMHAIPLGTSGIDVGMLRKFAWAMVYVEVFIVLISCVCARFQNSNQSSAQFMLMYIFLILLVWASSLSPQIVWPLRVACYLLPFGFTSSNMFSPWSFRTFNGYPTIAIMLIMISLVFSTPLYRVLLLAQKCIAIEQPEKQILQTSMSMLTHLASTAPILYYFAVYQMAGYVEVLFYNNEYASFTPICRYTKGDYGVGNTEYKCEGSLAADSDAVDDGNHVLGHLKADIVELPLFITPTTHLTYAEAIQWADDISETPLPTNVSQYLSYHDFRRFKAEEFSTQGYQEATVALFQGFAFLMCLIAGEIFLRIVRKTALDVVRFKFTKSEFAALMCTVTQGFISLGLGSLKGKLFASGVFMLGQLFTFSVVIQFFCLWKICRDTLKKQKGGDEQEDIYRKDVEDVPAGTATAEASEAEYLREIVTKQALEMEALRKKVDMISRLLGPKAM</sequence>
<name>A0A9W6ZAJ9_9STRA</name>
<accession>A0A9W6ZAJ9</accession>
<feature type="region of interest" description="Disordered" evidence="1">
    <location>
        <begin position="1"/>
        <end position="35"/>
    </location>
</feature>
<comment type="caution">
    <text evidence="3">The sequence shown here is derived from an EMBL/GenBank/DDBJ whole genome shotgun (WGS) entry which is preliminary data.</text>
</comment>
<reference evidence="3" key="1">
    <citation type="submission" date="2022-07" db="EMBL/GenBank/DDBJ databases">
        <title>Genome analysis of Parmales, a sister group of diatoms, reveals the evolutionary specialization of diatoms from phago-mixotrophs to photoautotrophs.</title>
        <authorList>
            <person name="Ban H."/>
            <person name="Sato S."/>
            <person name="Yoshikawa S."/>
            <person name="Kazumasa Y."/>
            <person name="Nakamura Y."/>
            <person name="Ichinomiya M."/>
            <person name="Saitoh K."/>
            <person name="Sato N."/>
            <person name="Blanc-Mathieu R."/>
            <person name="Endo H."/>
            <person name="Kuwata A."/>
            <person name="Ogata H."/>
        </authorList>
    </citation>
    <scope>NUCLEOTIDE SEQUENCE</scope>
</reference>
<evidence type="ECO:0000313" key="4">
    <source>
        <dbReference type="Proteomes" id="UP001165082"/>
    </source>
</evidence>
<dbReference type="AlphaFoldDB" id="A0A9W6ZAJ9"/>
<dbReference type="Proteomes" id="UP001165082">
    <property type="component" value="Unassembled WGS sequence"/>
</dbReference>
<dbReference type="EMBL" id="BRXZ01000689">
    <property type="protein sequence ID" value="GMH50922.1"/>
    <property type="molecule type" value="Genomic_DNA"/>
</dbReference>
<keyword evidence="2" id="KW-0472">Membrane</keyword>
<feature type="transmembrane region" description="Helical" evidence="2">
    <location>
        <begin position="110"/>
        <end position="127"/>
    </location>
</feature>
<feature type="transmembrane region" description="Helical" evidence="2">
    <location>
        <begin position="82"/>
        <end position="104"/>
    </location>
</feature>
<gene>
    <name evidence="3" type="ORF">TrRE_jg10301</name>
</gene>
<feature type="transmembrane region" description="Helical" evidence="2">
    <location>
        <begin position="211"/>
        <end position="230"/>
    </location>
</feature>
<feature type="transmembrane region" description="Helical" evidence="2">
    <location>
        <begin position="165"/>
        <end position="190"/>
    </location>
</feature>
<organism evidence="3 4">
    <name type="scientific">Triparma retinervis</name>
    <dbReference type="NCBI Taxonomy" id="2557542"/>
    <lineage>
        <taxon>Eukaryota</taxon>
        <taxon>Sar</taxon>
        <taxon>Stramenopiles</taxon>
        <taxon>Ochrophyta</taxon>
        <taxon>Bolidophyceae</taxon>
        <taxon>Parmales</taxon>
        <taxon>Triparmaceae</taxon>
        <taxon>Triparma</taxon>
    </lineage>
</organism>